<feature type="transmembrane region" description="Helical" evidence="6">
    <location>
        <begin position="310"/>
        <end position="333"/>
    </location>
</feature>
<dbReference type="KEGG" id="kphy:AOZ06_00245"/>
<sequence length="339" mass="35190">MSSARATATTRPALVGALVAAAIVGVLIGLAITATSVPTGLAEPDAVVRFGIPLVRVILDMAAVVTVGLSLLPLLIGFDRPKLAEAVLAGTRRVTVASALTWATAALVALVLQTAELRLSQSVTLDAVWEYVRTVGAGKALVAVFLFAMLCAGLAAWTVRKGESIPAELRAAAALFTLLPLPVTGHAADWSWQDVTMVSMELHVLAAVAWTGGLGATVVLLAANRTLLAHALPRFSNLATICIAVSVVTGLFNGFAELALTPGGSVWRDLVTTGYGVLVVLKVACVSALAFLGANIRWRLLPRILRHKRTALVGWASAELAIMGLAFGFAVVLTRAPVL</sequence>
<comment type="subcellular location">
    <subcellularLocation>
        <location evidence="1">Cell membrane</location>
        <topology evidence="1">Multi-pass membrane protein</topology>
    </subcellularLocation>
</comment>
<keyword evidence="3 6" id="KW-0812">Transmembrane</keyword>
<dbReference type="RefSeq" id="WP_054287545.1">
    <property type="nucleotide sequence ID" value="NZ_CP012752.1"/>
</dbReference>
<feature type="transmembrane region" description="Helical" evidence="6">
    <location>
        <begin position="171"/>
        <end position="192"/>
    </location>
</feature>
<keyword evidence="9" id="KW-1185">Reference proteome</keyword>
<protein>
    <submittedName>
        <fullName evidence="8">Copper resistance protein CopD</fullName>
    </submittedName>
</protein>
<dbReference type="Pfam" id="PF05425">
    <property type="entry name" value="CopD"/>
    <property type="match status" value="1"/>
</dbReference>
<dbReference type="InterPro" id="IPR032694">
    <property type="entry name" value="CopC/D"/>
</dbReference>
<dbReference type="PANTHER" id="PTHR34820">
    <property type="entry name" value="INNER MEMBRANE PROTEIN YEBZ"/>
    <property type="match status" value="1"/>
</dbReference>
<dbReference type="STRING" id="860235.AOZ06_00245"/>
<evidence type="ECO:0000256" key="3">
    <source>
        <dbReference type="ARBA" id="ARBA00022692"/>
    </source>
</evidence>
<accession>A0A0N9HN97</accession>
<feature type="transmembrane region" description="Helical" evidence="6">
    <location>
        <begin position="96"/>
        <end position="115"/>
    </location>
</feature>
<gene>
    <name evidence="8" type="ORF">AOZ06_00245</name>
</gene>
<evidence type="ECO:0000256" key="1">
    <source>
        <dbReference type="ARBA" id="ARBA00004651"/>
    </source>
</evidence>
<dbReference type="EMBL" id="CP012752">
    <property type="protein sequence ID" value="ALG05564.1"/>
    <property type="molecule type" value="Genomic_DNA"/>
</dbReference>
<keyword evidence="2" id="KW-1003">Cell membrane</keyword>
<evidence type="ECO:0000313" key="9">
    <source>
        <dbReference type="Proteomes" id="UP000063699"/>
    </source>
</evidence>
<dbReference type="GO" id="GO:0005886">
    <property type="term" value="C:plasma membrane"/>
    <property type="evidence" value="ECO:0007669"/>
    <property type="project" value="UniProtKB-SubCell"/>
</dbReference>
<feature type="transmembrane region" description="Helical" evidence="6">
    <location>
        <begin position="12"/>
        <end position="34"/>
    </location>
</feature>
<feature type="transmembrane region" description="Helical" evidence="6">
    <location>
        <begin position="54"/>
        <end position="76"/>
    </location>
</feature>
<reference evidence="8 9" key="1">
    <citation type="submission" date="2015-07" db="EMBL/GenBank/DDBJ databases">
        <title>Genome sequencing of Kibdelosporangium phytohabitans.</title>
        <authorList>
            <person name="Qin S."/>
            <person name="Xing K."/>
        </authorList>
    </citation>
    <scope>NUCLEOTIDE SEQUENCE [LARGE SCALE GENOMIC DNA]</scope>
    <source>
        <strain evidence="8 9">KLBMP1111</strain>
    </source>
</reference>
<proteinExistence type="predicted"/>
<evidence type="ECO:0000259" key="7">
    <source>
        <dbReference type="Pfam" id="PF05425"/>
    </source>
</evidence>
<keyword evidence="4 6" id="KW-1133">Transmembrane helix</keyword>
<organism evidence="8 9">
    <name type="scientific">Kibdelosporangium phytohabitans</name>
    <dbReference type="NCBI Taxonomy" id="860235"/>
    <lineage>
        <taxon>Bacteria</taxon>
        <taxon>Bacillati</taxon>
        <taxon>Actinomycetota</taxon>
        <taxon>Actinomycetes</taxon>
        <taxon>Pseudonocardiales</taxon>
        <taxon>Pseudonocardiaceae</taxon>
        <taxon>Kibdelosporangium</taxon>
    </lineage>
</organism>
<evidence type="ECO:0000313" key="8">
    <source>
        <dbReference type="EMBL" id="ALG05564.1"/>
    </source>
</evidence>
<evidence type="ECO:0000256" key="4">
    <source>
        <dbReference type="ARBA" id="ARBA00022989"/>
    </source>
</evidence>
<evidence type="ECO:0000256" key="6">
    <source>
        <dbReference type="SAM" id="Phobius"/>
    </source>
</evidence>
<feature type="transmembrane region" description="Helical" evidence="6">
    <location>
        <begin position="235"/>
        <end position="255"/>
    </location>
</feature>
<evidence type="ECO:0000256" key="2">
    <source>
        <dbReference type="ARBA" id="ARBA00022475"/>
    </source>
</evidence>
<feature type="transmembrane region" description="Helical" evidence="6">
    <location>
        <begin position="275"/>
        <end position="298"/>
    </location>
</feature>
<dbReference type="GO" id="GO:0006825">
    <property type="term" value="P:copper ion transport"/>
    <property type="evidence" value="ECO:0007669"/>
    <property type="project" value="InterPro"/>
</dbReference>
<dbReference type="InterPro" id="IPR008457">
    <property type="entry name" value="Cu-R_CopD_dom"/>
</dbReference>
<feature type="transmembrane region" description="Helical" evidence="6">
    <location>
        <begin position="135"/>
        <end position="159"/>
    </location>
</feature>
<feature type="transmembrane region" description="Helical" evidence="6">
    <location>
        <begin position="204"/>
        <end position="223"/>
    </location>
</feature>
<name>A0A0N9HN97_9PSEU</name>
<dbReference type="AlphaFoldDB" id="A0A0N9HN97"/>
<dbReference type="PANTHER" id="PTHR34820:SF4">
    <property type="entry name" value="INNER MEMBRANE PROTEIN YEBZ"/>
    <property type="match status" value="1"/>
</dbReference>
<evidence type="ECO:0000256" key="5">
    <source>
        <dbReference type="ARBA" id="ARBA00023136"/>
    </source>
</evidence>
<keyword evidence="5 6" id="KW-0472">Membrane</keyword>
<dbReference type="OrthoDB" id="3518068at2"/>
<feature type="domain" description="Copper resistance protein D" evidence="7">
    <location>
        <begin position="230"/>
        <end position="333"/>
    </location>
</feature>
<dbReference type="Proteomes" id="UP000063699">
    <property type="component" value="Chromosome"/>
</dbReference>